<gene>
    <name evidence="1" type="primary">fas2_7</name>
    <name evidence="1" type="ORF">H4R21_001889</name>
</gene>
<feature type="non-terminal residue" evidence="1">
    <location>
        <position position="1"/>
    </location>
</feature>
<keyword evidence="1" id="KW-0012">Acyltransferase</keyword>
<keyword evidence="1" id="KW-0808">Transferase</keyword>
<reference evidence="1" key="1">
    <citation type="submission" date="2022-07" db="EMBL/GenBank/DDBJ databases">
        <title>Phylogenomic reconstructions and comparative analyses of Kickxellomycotina fungi.</title>
        <authorList>
            <person name="Reynolds N.K."/>
            <person name="Stajich J.E."/>
            <person name="Barry K."/>
            <person name="Grigoriev I.V."/>
            <person name="Crous P."/>
            <person name="Smith M.E."/>
        </authorList>
    </citation>
    <scope>NUCLEOTIDE SEQUENCE</scope>
    <source>
        <strain evidence="1">BCRC 34780</strain>
    </source>
</reference>
<protein>
    <submittedName>
        <fullName evidence="1">Fatty acid synthase alpha subunit Lsd1</fullName>
        <ecNumber evidence="1">2.3.1.86</ecNumber>
    </submittedName>
</protein>
<comment type="caution">
    <text evidence="1">The sequence shown here is derived from an EMBL/GenBank/DDBJ whole genome shotgun (WGS) entry which is preliminary data.</text>
</comment>
<evidence type="ECO:0000313" key="2">
    <source>
        <dbReference type="Proteomes" id="UP001140087"/>
    </source>
</evidence>
<accession>A0ACC1LAU3</accession>
<evidence type="ECO:0000313" key="1">
    <source>
        <dbReference type="EMBL" id="KAJ2803805.1"/>
    </source>
</evidence>
<organism evidence="1 2">
    <name type="scientific">Coemansia helicoidea</name>
    <dbReference type="NCBI Taxonomy" id="1286919"/>
    <lineage>
        <taxon>Eukaryota</taxon>
        <taxon>Fungi</taxon>
        <taxon>Fungi incertae sedis</taxon>
        <taxon>Zoopagomycota</taxon>
        <taxon>Kickxellomycotina</taxon>
        <taxon>Kickxellomycetes</taxon>
        <taxon>Kickxellales</taxon>
        <taxon>Kickxellaceae</taxon>
        <taxon>Coemansia</taxon>
    </lineage>
</organism>
<dbReference type="EC" id="2.3.1.86" evidence="1"/>
<name>A0ACC1LAU3_9FUNG</name>
<proteinExistence type="predicted"/>
<sequence>VAEFAHIRAAGVVPQAAMFAGHSLGEYAGLTAIGQVFTPETAADIGFCRGLTMQQSVRRDAQGRSIYAMIAVSTARVASWFTPDDLEHVVRAIRRHGDYDGLLEIVNYNVRDMQYVVSGELVLLDALGQILEALGRAASLPDDLAPLASRTVEAALARHGPGMYTDLPRTRATIPIPGIDVPFHSSLLRDGVWSFRKMLQSKIKPHHLAVDRLRDRYIPNLTARPFDTSREYIEGVLELTGAAPLAQLLDLYDAARLARDPVYEQHVAYVLLVEVLSHQFSSPVRWIETQDVILGGPVAMARFIEIGPSGVLCNMLRRTLDGSLYGPDQPGHLHVQPEILCSASDMDRILFQDAGEQPHAEAPSQPTRPAASQPAAPEPVEEAPEAALAREIPDVAVSPLDVVRALVAYKLKVGLGAVSAGAAIKDLVGGKSTLQNEIVGDLQKEFGGDFPDKPEELLLSELAQGLALAGGAPGKVSTGLVARMLASKMPGGFTRAAACRHLQDACGLGAQRQEAALLVGLTMEPPTRLDSEASAKAWLTTVASSYAKAAGIDLAAPAAPGARRTAGKAGPVAVINSAEFAAAQKAQRQLARRTMHALAAYLGVSIDPTAGTGDGPAPMPAAASAAMPEPDVWAAEYGAEYCDAIRPAFSAQMARQYDSFWNWARQDLMELYYAILAGRVTKMDLSMSSHCLRLVNRVTPALVDVIRHIVGDSRHGDVSGQLLARKYGTGLIKQCALGMDTAPAYQFTARHLAPRLRATERGEYEYYEVSRPGEQTVRDYVDAVFSLGDFAAPASDMAGAALGAVLEGLGYPRAAGPGRRLARALPPMVHLRSWAPVASCWSYDAYKTARLRDVLDDVCSNGLSLVGRQALVTGCGRGSIGAEVLKGLLESGAQVVATTSSYSLSTTRYFQELYRRHGSRGSALVLVPFNQASRQDVARLVEYIYADSSRGKGLGWDLDYVLPFAAIPELGHDITDLGPRSELAHRAMLTNVLRLLGEIAAQKARRRLDMHPTLAVLPLSPNHGTFGGDGHYAESKIGLETLLHRWHSEPAWRPYLSVAGAAIGWTRGTGLMSSNNIVAECVERVGVRTFSAAEMAFNVLGLLHPRVYAMAAQEPVWADMSGRFQCYPEIAATISALRRALADVRATVRTAADDSRADFGVKADEDTERVYQVRTIEPRANHRLRLPAVKQYEELAHLRHLQGMVGLDQVVVIAGYGEVGPHGSAETRWEMEAHGEFSLEGCIELAWVMGYIKHFSGKLKTTGKMYAGWVDAQTGEPVADRHVKQRYEKRVLEHTGIRLVEPEGMDGYDPARKSLMRELQIEHDMEPFDATEDEARQFQLRNGDRVRIWENKAAGAAGQWLVRLLKGATLMVPKALRFDRLVAAQVPAGWDPVRYGIPKAIADQLDRVTWYALVATTEALLRAGITDPYEMYRYVHVSEVGSSAGTALGGLGSTRKVFFERHCDKDQRPDVYQETFLSTPPAWVNMLLLSASGPIKTTIGACASGVASIDVAVETILAGKAKVMLAGSSDTISEESAYEFAQMNATSNTLAELQQGRAPAEMSRPCTSTRSGFMESEGSGIAVLMSAATAIEMGAPIHGIIALSGTATDKEGRSVPAPGKGILTSAREAAASAAQLQVLDIGYRRRQLELQLKQIREWAAQERLLAQQAVQAASRAQPATSPVARLSQEWAAVPREQLAFIDAEAKRQRDAALDLWGTSFWKRNPHISPLRGALAVWGLTVDDIAIASMHGTSTKANDKNESEIIERQLQHLGRTPGNVVFAVCQKYLTGHPKGPAAMWMLNGVLQALRTGIVPGNRNADNIAPELERCEYIVYPSRSIQTPGIKAALLKSFGFGQVGGELLVVHPDHLLAVLSREQLDAYRAKAKAREARVYRYWHNVLTGTHGFVQVKDAPPYSADKEEEVYLDPLGRLGCK</sequence>
<dbReference type="Proteomes" id="UP001140087">
    <property type="component" value="Unassembled WGS sequence"/>
</dbReference>
<dbReference type="EMBL" id="JANBUN010000434">
    <property type="protein sequence ID" value="KAJ2803805.1"/>
    <property type="molecule type" value="Genomic_DNA"/>
</dbReference>
<keyword evidence="2" id="KW-1185">Reference proteome</keyword>